<proteinExistence type="predicted"/>
<evidence type="ECO:0000256" key="1">
    <source>
        <dbReference type="SAM" id="Coils"/>
    </source>
</evidence>
<dbReference type="RefSeq" id="WP_319844563.1">
    <property type="nucleotide sequence ID" value="NZ_JAXAFJ010000005.1"/>
</dbReference>
<organism evidence="2 3">
    <name type="scientific">Terrihabitans rhizophilus</name>
    <dbReference type="NCBI Taxonomy" id="3092662"/>
    <lineage>
        <taxon>Bacteria</taxon>
        <taxon>Pseudomonadati</taxon>
        <taxon>Pseudomonadota</taxon>
        <taxon>Alphaproteobacteria</taxon>
        <taxon>Hyphomicrobiales</taxon>
        <taxon>Terrihabitans</taxon>
    </lineage>
</organism>
<evidence type="ECO:0000313" key="2">
    <source>
        <dbReference type="EMBL" id="MDX6806435.1"/>
    </source>
</evidence>
<protein>
    <recommendedName>
        <fullName evidence="4">Tail tape measure protein</fullName>
    </recommendedName>
</protein>
<feature type="coiled-coil region" evidence="1">
    <location>
        <begin position="409"/>
        <end position="436"/>
    </location>
</feature>
<dbReference type="EMBL" id="JAXAFJ010000005">
    <property type="protein sequence ID" value="MDX6806435.1"/>
    <property type="molecule type" value="Genomic_DNA"/>
</dbReference>
<name>A0ABU4RNL9_9HYPH</name>
<gene>
    <name evidence="2" type="ORF">SCD90_10185</name>
</gene>
<evidence type="ECO:0000313" key="3">
    <source>
        <dbReference type="Proteomes" id="UP001274321"/>
    </source>
</evidence>
<keyword evidence="3" id="KW-1185">Reference proteome</keyword>
<sequence>MAAENERLVVDVEARITQLEKGMVKASRVANDNWGKIEGRTKRAGAQMQRDTAQASAGVISNLRGIGAAFAGGFVGGAAFSALQQLPRVVRDVTSELANLKAEAARAGIDVEDFQAIGIAASESKVSLDALTDGLKEMNLRADEFVLTGAGSGAEAFQRIGYRADELKTKLRDPSALFLEIIGRLQQLDRAAQIRISDEIFGGTGGEQFVQMLQRGEVGIRSSMQAARDAGQVLDREMINKAAEIDRKFQDISRTIGTTMKGAIVDSITALSWFSSEVSKALQVAGDPFAAIEEGANRSTDAQIKRAAALKRLRDGLADGSKADGAFSRADLGKPTPLTFTPILPKTKEDGARAAKLKAIQREKEAVSELIDELSEELRLVDASEVQQRVAAELRNAGAAATDQQRQKITALINSIEAEKAQLADLEAAMEGMKGAAKDVLGGMVSDLRAGKTGAEMLLNAFNSIADRLIDIAISNLVENAFGTASKPGGLGGIVGGVGKLLGFSEGGYTGNVGTGKVAGVVHGREYVINADATARFRPMLEAINAGKAPSISLPAMQPVNSAPTQMISISAPVTVNATGGTAQQNGDLAKQVSREMENAMRAVVGRELRAQMRPGGILSR</sequence>
<evidence type="ECO:0008006" key="4">
    <source>
        <dbReference type="Google" id="ProtNLM"/>
    </source>
</evidence>
<dbReference type="Proteomes" id="UP001274321">
    <property type="component" value="Unassembled WGS sequence"/>
</dbReference>
<accession>A0ABU4RNL9</accession>
<reference evidence="2 3" key="1">
    <citation type="submission" date="2023-11" db="EMBL/GenBank/DDBJ databases">
        <authorList>
            <person name="Bao R."/>
        </authorList>
    </citation>
    <scope>NUCLEOTIDE SEQUENCE [LARGE SCALE GENOMIC DNA]</scope>
    <source>
        <strain evidence="2 3">PJ23</strain>
    </source>
</reference>
<comment type="caution">
    <text evidence="2">The sequence shown here is derived from an EMBL/GenBank/DDBJ whole genome shotgun (WGS) entry which is preliminary data.</text>
</comment>
<keyword evidence="1" id="KW-0175">Coiled coil</keyword>